<name>A0A6C0AUU1_9ZZZZ</name>
<evidence type="ECO:0000256" key="1">
    <source>
        <dbReference type="SAM" id="MobiDB-lite"/>
    </source>
</evidence>
<evidence type="ECO:0000313" key="2">
    <source>
        <dbReference type="EMBL" id="QHS83051.1"/>
    </source>
</evidence>
<proteinExistence type="predicted"/>
<feature type="compositionally biased region" description="Low complexity" evidence="1">
    <location>
        <begin position="1"/>
        <end position="10"/>
    </location>
</feature>
<organism evidence="2">
    <name type="scientific">viral metagenome</name>
    <dbReference type="NCBI Taxonomy" id="1070528"/>
    <lineage>
        <taxon>unclassified sequences</taxon>
        <taxon>metagenomes</taxon>
        <taxon>organismal metagenomes</taxon>
    </lineage>
</organism>
<protein>
    <submittedName>
        <fullName evidence="2">Uncharacterized protein</fullName>
    </submittedName>
</protein>
<dbReference type="EMBL" id="MN740865">
    <property type="protein sequence ID" value="QHS83051.1"/>
    <property type="molecule type" value="Genomic_DNA"/>
</dbReference>
<sequence>MASYAVWGDSNDSDVSSDDGASGCGVVRAFDVDGEDGVEPEGWMGPDANKRAHVGITASYTGRVGPCHGYMLRWMFLRLSAAGEVRTQGRGEDYGSCDGCDPIEDVAQPEGHIVFPRVYAAVLRSVLDEVEGWDGDITVRTLPVCPTDEALYDACVQEVQQAAPELPDSTAPRADAIVAALQELRARALYVLRLTAAHAPFTAIKAL</sequence>
<dbReference type="AlphaFoldDB" id="A0A6C0AUU1"/>
<accession>A0A6C0AUU1</accession>
<reference evidence="2" key="1">
    <citation type="journal article" date="2020" name="Nature">
        <title>Giant virus diversity and host interactions through global metagenomics.</title>
        <authorList>
            <person name="Schulz F."/>
            <person name="Roux S."/>
            <person name="Paez-Espino D."/>
            <person name="Jungbluth S."/>
            <person name="Walsh D.A."/>
            <person name="Denef V.J."/>
            <person name="McMahon K.D."/>
            <person name="Konstantinidis K.T."/>
            <person name="Eloe-Fadrosh E.A."/>
            <person name="Kyrpides N.C."/>
            <person name="Woyke T."/>
        </authorList>
    </citation>
    <scope>NUCLEOTIDE SEQUENCE</scope>
    <source>
        <strain evidence="2">GVMAG-S-1103017-74</strain>
    </source>
</reference>
<feature type="region of interest" description="Disordered" evidence="1">
    <location>
        <begin position="1"/>
        <end position="22"/>
    </location>
</feature>